<keyword evidence="3" id="KW-1185">Reference proteome</keyword>
<accession>A0A836C7M2</accession>
<dbReference type="EMBL" id="JAFCMP010000555">
    <property type="protein sequence ID" value="KAG5175062.1"/>
    <property type="molecule type" value="Genomic_DNA"/>
</dbReference>
<gene>
    <name evidence="2" type="ORF">JKP88DRAFT_283976</name>
</gene>
<reference evidence="2" key="1">
    <citation type="submission" date="2021-02" db="EMBL/GenBank/DDBJ databases">
        <title>First Annotated Genome of the Yellow-green Alga Tribonema minus.</title>
        <authorList>
            <person name="Mahan K.M."/>
        </authorList>
    </citation>
    <scope>NUCLEOTIDE SEQUENCE</scope>
    <source>
        <strain evidence="2">UTEX B ZZ1240</strain>
    </source>
</reference>
<sequence length="151" mass="16765">MARPRFRSCERKMAEYEAASRMHRVTDARTGYNPTHTAPESTWLPLYHLLSIMKFNAHGASLAPADEAQLEHIQRALPPGAPKLSMWAAFALASKAAHSCVPNCLWTTRNPYGAASYFAAQPIAAGDLITISYFSNADEPTLERWEEMARA</sequence>
<dbReference type="GO" id="GO:0005634">
    <property type="term" value="C:nucleus"/>
    <property type="evidence" value="ECO:0007669"/>
    <property type="project" value="TreeGrafter"/>
</dbReference>
<dbReference type="InterPro" id="IPR050869">
    <property type="entry name" value="H3K4_H4K5_MeTrfase"/>
</dbReference>
<dbReference type="InterPro" id="IPR001214">
    <property type="entry name" value="SET_dom"/>
</dbReference>
<organism evidence="2 3">
    <name type="scientific">Tribonema minus</name>
    <dbReference type="NCBI Taxonomy" id="303371"/>
    <lineage>
        <taxon>Eukaryota</taxon>
        <taxon>Sar</taxon>
        <taxon>Stramenopiles</taxon>
        <taxon>Ochrophyta</taxon>
        <taxon>PX clade</taxon>
        <taxon>Xanthophyceae</taxon>
        <taxon>Tribonematales</taxon>
        <taxon>Tribonemataceae</taxon>
        <taxon>Tribonema</taxon>
    </lineage>
</organism>
<evidence type="ECO:0000259" key="1">
    <source>
        <dbReference type="Pfam" id="PF00856"/>
    </source>
</evidence>
<feature type="domain" description="SET" evidence="1">
    <location>
        <begin position="94"/>
        <end position="133"/>
    </location>
</feature>
<dbReference type="SUPFAM" id="SSF82199">
    <property type="entry name" value="SET domain"/>
    <property type="match status" value="1"/>
</dbReference>
<dbReference type="Gene3D" id="2.170.270.10">
    <property type="entry name" value="SET domain"/>
    <property type="match status" value="1"/>
</dbReference>
<comment type="caution">
    <text evidence="2">The sequence shown here is derived from an EMBL/GenBank/DDBJ whole genome shotgun (WGS) entry which is preliminary data.</text>
</comment>
<evidence type="ECO:0000313" key="3">
    <source>
        <dbReference type="Proteomes" id="UP000664859"/>
    </source>
</evidence>
<name>A0A836C7M2_9STRA</name>
<dbReference type="PANTHER" id="PTHR12197">
    <property type="entry name" value="HISTONE-LYSINE N-METHYLTRANSFERASE SMYD"/>
    <property type="match status" value="1"/>
</dbReference>
<evidence type="ECO:0000313" key="2">
    <source>
        <dbReference type="EMBL" id="KAG5175062.1"/>
    </source>
</evidence>
<protein>
    <recommendedName>
        <fullName evidence="1">SET domain-containing protein</fullName>
    </recommendedName>
</protein>
<dbReference type="AlphaFoldDB" id="A0A836C7M2"/>
<dbReference type="PANTHER" id="PTHR12197:SF251">
    <property type="entry name" value="EG:BACR7C10.4 PROTEIN"/>
    <property type="match status" value="1"/>
</dbReference>
<proteinExistence type="predicted"/>
<dbReference type="OrthoDB" id="1028014at2759"/>
<dbReference type="Pfam" id="PF00856">
    <property type="entry name" value="SET"/>
    <property type="match status" value="1"/>
</dbReference>
<dbReference type="Proteomes" id="UP000664859">
    <property type="component" value="Unassembled WGS sequence"/>
</dbReference>
<dbReference type="InterPro" id="IPR046341">
    <property type="entry name" value="SET_dom_sf"/>
</dbReference>